<evidence type="ECO:0000313" key="2">
    <source>
        <dbReference type="Proteomes" id="UP000288168"/>
    </source>
</evidence>
<dbReference type="EMBL" id="NKCI01000024">
    <property type="protein sequence ID" value="RSL66516.1"/>
    <property type="molecule type" value="Genomic_DNA"/>
</dbReference>
<sequence>MDLCNYTRHVILELADHFRIVLRNPVNPVVGELDILPRMSLVVDILQKLQSTTDVGIYALDAADGHSVSLIDTPGFDDTYCSDTEVLADVAYFLS</sequence>
<proteinExistence type="predicted"/>
<dbReference type="InterPro" id="IPR027417">
    <property type="entry name" value="P-loop_NTPase"/>
</dbReference>
<dbReference type="OrthoDB" id="8954335at2759"/>
<dbReference type="Proteomes" id="UP000288168">
    <property type="component" value="Unassembled WGS sequence"/>
</dbReference>
<gene>
    <name evidence="1" type="ORF">CEP54_003727</name>
</gene>
<organism evidence="1 2">
    <name type="scientific">Fusarium duplospermum</name>
    <dbReference type="NCBI Taxonomy" id="1325734"/>
    <lineage>
        <taxon>Eukaryota</taxon>
        <taxon>Fungi</taxon>
        <taxon>Dikarya</taxon>
        <taxon>Ascomycota</taxon>
        <taxon>Pezizomycotina</taxon>
        <taxon>Sordariomycetes</taxon>
        <taxon>Hypocreomycetidae</taxon>
        <taxon>Hypocreales</taxon>
        <taxon>Nectriaceae</taxon>
        <taxon>Fusarium</taxon>
        <taxon>Fusarium solani species complex</taxon>
    </lineage>
</organism>
<name>A0A428QML0_9HYPO</name>
<dbReference type="AlphaFoldDB" id="A0A428QML0"/>
<keyword evidence="2" id="KW-1185">Reference proteome</keyword>
<accession>A0A428QML0</accession>
<protein>
    <submittedName>
        <fullName evidence="1">Uncharacterized protein</fullName>
    </submittedName>
</protein>
<dbReference type="STRING" id="1325734.A0A428QML0"/>
<dbReference type="Gene3D" id="3.40.50.300">
    <property type="entry name" value="P-loop containing nucleotide triphosphate hydrolases"/>
    <property type="match status" value="1"/>
</dbReference>
<comment type="caution">
    <text evidence="1">The sequence shown here is derived from an EMBL/GenBank/DDBJ whole genome shotgun (WGS) entry which is preliminary data.</text>
</comment>
<reference evidence="1 2" key="1">
    <citation type="submission" date="2017-06" db="EMBL/GenBank/DDBJ databases">
        <title>Comparative genomic analysis of Ambrosia Fusariam Clade fungi.</title>
        <authorList>
            <person name="Stajich J.E."/>
            <person name="Carrillo J."/>
            <person name="Kijimoto T."/>
            <person name="Eskalen A."/>
            <person name="O'Donnell K."/>
            <person name="Kasson M."/>
        </authorList>
    </citation>
    <scope>NUCLEOTIDE SEQUENCE [LARGE SCALE GENOMIC DNA]</scope>
    <source>
        <strain evidence="1 2">NRRL62584</strain>
    </source>
</reference>
<evidence type="ECO:0000313" key="1">
    <source>
        <dbReference type="EMBL" id="RSL66516.1"/>
    </source>
</evidence>